<feature type="compositionally biased region" description="Low complexity" evidence="1">
    <location>
        <begin position="9"/>
        <end position="19"/>
    </location>
</feature>
<evidence type="ECO:0000313" key="3">
    <source>
        <dbReference type="Proteomes" id="UP000663853"/>
    </source>
</evidence>
<dbReference type="EMBL" id="CAJMXA010001688">
    <property type="protein sequence ID" value="CAE6467813.1"/>
    <property type="molecule type" value="Genomic_DNA"/>
</dbReference>
<comment type="caution">
    <text evidence="2">The sequence shown here is derived from an EMBL/GenBank/DDBJ whole genome shotgun (WGS) entry which is preliminary data.</text>
</comment>
<dbReference type="AlphaFoldDB" id="A0A8H3BXY1"/>
<feature type="compositionally biased region" description="Basic residues" evidence="1">
    <location>
        <begin position="20"/>
        <end position="32"/>
    </location>
</feature>
<feature type="region of interest" description="Disordered" evidence="1">
    <location>
        <begin position="1"/>
        <end position="48"/>
    </location>
</feature>
<gene>
    <name evidence="2" type="ORF">RDB_LOCUS70812</name>
</gene>
<evidence type="ECO:0000256" key="1">
    <source>
        <dbReference type="SAM" id="MobiDB-lite"/>
    </source>
</evidence>
<proteinExistence type="predicted"/>
<name>A0A8H3BXY1_9AGAM</name>
<reference evidence="2" key="1">
    <citation type="submission" date="2021-01" db="EMBL/GenBank/DDBJ databases">
        <authorList>
            <person name="Kaushik A."/>
        </authorList>
    </citation>
    <scope>NUCLEOTIDE SEQUENCE</scope>
    <source>
        <strain evidence="2">AG6-10EEA</strain>
    </source>
</reference>
<evidence type="ECO:0000313" key="2">
    <source>
        <dbReference type="EMBL" id="CAE6467813.1"/>
    </source>
</evidence>
<sequence length="359" mass="40174">MPPKRANPSTSSTKSGGTNKKAKVATKSKKAVPKLPKSIPPNWQTRHSQWSKVMPKGKNAKLCIEKWCLLPPYDHGMTEKQWKAYHDERSALDKVNTCGYSARPTLKPEYLCANPWRVLEIASRNIASAIYGSVLEEEEKIAIARTLRGSLYLLELEGEDDDGPRSVYAKTRLYSPFGIGTSIDFSYDYHFRYREGEQFGSLIGMSNGVEDLDPEKPRKSKAIKGFDTPKPGSVKIFSWSGTKRITATTADRINSFEPTLFGSTGWLSPLKLHNLLFAAGTGLMYGEDSYSTDPEIASRAKFTFFEGETTGDELSKTENALYDELDEEEPEEDLGDVYLSEDEKAGCVPRRLLLLARQE</sequence>
<organism evidence="2 3">
    <name type="scientific">Rhizoctonia solani</name>
    <dbReference type="NCBI Taxonomy" id="456999"/>
    <lineage>
        <taxon>Eukaryota</taxon>
        <taxon>Fungi</taxon>
        <taxon>Dikarya</taxon>
        <taxon>Basidiomycota</taxon>
        <taxon>Agaricomycotina</taxon>
        <taxon>Agaricomycetes</taxon>
        <taxon>Cantharellales</taxon>
        <taxon>Ceratobasidiaceae</taxon>
        <taxon>Rhizoctonia</taxon>
    </lineage>
</organism>
<protein>
    <submittedName>
        <fullName evidence="2">Uncharacterized protein</fullName>
    </submittedName>
</protein>
<accession>A0A8H3BXY1</accession>
<dbReference type="Proteomes" id="UP000663853">
    <property type="component" value="Unassembled WGS sequence"/>
</dbReference>